<gene>
    <name evidence="6" type="primary">tsaB</name>
    <name evidence="6" type="ORF">OW720_01675</name>
</gene>
<dbReference type="GO" id="GO:0002949">
    <property type="term" value="P:tRNA threonylcarbamoyladenosine modification"/>
    <property type="evidence" value="ECO:0007669"/>
    <property type="project" value="InterPro"/>
</dbReference>
<organism evidence="6 7">
    <name type="scientific">Buchnera aphidicola</name>
    <name type="common">Brevicoryne brassicae</name>
    <dbReference type="NCBI Taxonomy" id="911343"/>
    <lineage>
        <taxon>Bacteria</taxon>
        <taxon>Pseudomonadati</taxon>
        <taxon>Pseudomonadota</taxon>
        <taxon>Gammaproteobacteria</taxon>
        <taxon>Enterobacterales</taxon>
        <taxon>Erwiniaceae</taxon>
        <taxon>Buchnera</taxon>
    </lineage>
</organism>
<dbReference type="InterPro" id="IPR022496">
    <property type="entry name" value="T6A_TsaB"/>
</dbReference>
<name>A0AAJ5TXD4_9GAMM</name>
<dbReference type="PANTHER" id="PTHR11735">
    <property type="entry name" value="TRNA N6-ADENOSINE THREONYLCARBAMOYLTRANSFERASE"/>
    <property type="match status" value="1"/>
</dbReference>
<keyword evidence="6" id="KW-0808">Transferase</keyword>
<dbReference type="GO" id="GO:0005829">
    <property type="term" value="C:cytosol"/>
    <property type="evidence" value="ECO:0007669"/>
    <property type="project" value="TreeGrafter"/>
</dbReference>
<dbReference type="PANTHER" id="PTHR11735:SF11">
    <property type="entry name" value="TRNA THREONYLCARBAMOYLADENOSINE BIOSYNTHESIS PROTEIN TSAB"/>
    <property type="match status" value="1"/>
</dbReference>
<dbReference type="InterPro" id="IPR000905">
    <property type="entry name" value="Gcp-like_dom"/>
</dbReference>
<dbReference type="InterPro" id="IPR043129">
    <property type="entry name" value="ATPase_NBD"/>
</dbReference>
<evidence type="ECO:0000259" key="5">
    <source>
        <dbReference type="Pfam" id="PF00814"/>
    </source>
</evidence>
<evidence type="ECO:0000256" key="3">
    <source>
        <dbReference type="ARBA" id="ARBA00032446"/>
    </source>
</evidence>
<evidence type="ECO:0000313" key="7">
    <source>
        <dbReference type="Proteomes" id="UP001163440"/>
    </source>
</evidence>
<dbReference type="GO" id="GO:0016746">
    <property type="term" value="F:acyltransferase activity"/>
    <property type="evidence" value="ECO:0007669"/>
    <property type="project" value="UniProtKB-KW"/>
</dbReference>
<keyword evidence="4" id="KW-0812">Transmembrane</keyword>
<proteinExistence type="inferred from homology"/>
<dbReference type="SUPFAM" id="SSF53067">
    <property type="entry name" value="Actin-like ATPase domain"/>
    <property type="match status" value="1"/>
</dbReference>
<keyword evidence="4" id="KW-0472">Membrane</keyword>
<evidence type="ECO:0000256" key="1">
    <source>
        <dbReference type="ARBA" id="ARBA00010493"/>
    </source>
</evidence>
<dbReference type="RefSeq" id="WP_261979312.1">
    <property type="nucleotide sequence ID" value="NZ_CP034882.1"/>
</dbReference>
<feature type="domain" description="Gcp-like" evidence="5">
    <location>
        <begin position="32"/>
        <end position="105"/>
    </location>
</feature>
<dbReference type="EMBL" id="CP113406">
    <property type="protein sequence ID" value="WAI18710.1"/>
    <property type="molecule type" value="Genomic_DNA"/>
</dbReference>
<dbReference type="Pfam" id="PF00814">
    <property type="entry name" value="TsaD"/>
    <property type="match status" value="1"/>
</dbReference>
<keyword evidence="6" id="KW-0012">Acyltransferase</keyword>
<sequence length="112" mass="12595">MPNTILTLDTSIDFCSIAIYKKNSIYSLSEPCKKTHTKKILPMLQKILFQTKTKLKELNYIAFSKGPGNFTGLRIAASIAQSLSLSLNIPIISISTLAIMAEKAWRKYKKKK</sequence>
<comment type="similarity">
    <text evidence="1">Belongs to the KAE1 / TsaD family. TsaB subfamily.</text>
</comment>
<dbReference type="AlphaFoldDB" id="A0AAJ5TXD4"/>
<evidence type="ECO:0000256" key="4">
    <source>
        <dbReference type="SAM" id="Phobius"/>
    </source>
</evidence>
<reference evidence="6" key="1">
    <citation type="submission" date="2022-11" db="EMBL/GenBank/DDBJ databases">
        <title>The whole genome sequencing of pests is an important tool to study the evolution of the plant-insect interaction and insecticide resistance.</title>
        <authorList>
            <person name="Kananovich Y."/>
        </authorList>
    </citation>
    <scope>NUCLEOTIDE SEQUENCE</scope>
    <source>
        <strain evidence="6">BSU_Bre_2018</strain>
    </source>
</reference>
<accession>A0AAJ5TXD4</accession>
<keyword evidence="4" id="KW-1133">Transmembrane helix</keyword>
<feature type="transmembrane region" description="Helical" evidence="4">
    <location>
        <begin position="75"/>
        <end position="101"/>
    </location>
</feature>
<protein>
    <recommendedName>
        <fullName evidence="2">tRNA threonylcarbamoyladenosine biosynthesis protein TsaB</fullName>
    </recommendedName>
    <alternativeName>
        <fullName evidence="3">t(6)A37 threonylcarbamoyladenosine biosynthesis protein TsaB</fullName>
    </alternativeName>
</protein>
<dbReference type="Gene3D" id="3.30.420.40">
    <property type="match status" value="2"/>
</dbReference>
<evidence type="ECO:0000256" key="2">
    <source>
        <dbReference type="ARBA" id="ARBA00019012"/>
    </source>
</evidence>
<evidence type="ECO:0000313" key="6">
    <source>
        <dbReference type="EMBL" id="WAI18710.1"/>
    </source>
</evidence>
<dbReference type="Proteomes" id="UP001163440">
    <property type="component" value="Chromosome"/>
</dbReference>
<dbReference type="NCBIfam" id="TIGR03725">
    <property type="entry name" value="T6A_YeaZ"/>
    <property type="match status" value="1"/>
</dbReference>